<evidence type="ECO:0008006" key="5">
    <source>
        <dbReference type="Google" id="ProtNLM"/>
    </source>
</evidence>
<feature type="signal peptide" evidence="2">
    <location>
        <begin position="1"/>
        <end position="22"/>
    </location>
</feature>
<organism evidence="3 4">
    <name type="scientific">Rangifer tarandus platyrhynchus</name>
    <name type="common">Svalbard reindeer</name>
    <dbReference type="NCBI Taxonomy" id="3082113"/>
    <lineage>
        <taxon>Eukaryota</taxon>
        <taxon>Metazoa</taxon>
        <taxon>Chordata</taxon>
        <taxon>Craniata</taxon>
        <taxon>Vertebrata</taxon>
        <taxon>Euteleostomi</taxon>
        <taxon>Mammalia</taxon>
        <taxon>Eutheria</taxon>
        <taxon>Laurasiatheria</taxon>
        <taxon>Artiodactyla</taxon>
        <taxon>Ruminantia</taxon>
        <taxon>Pecora</taxon>
        <taxon>Cervidae</taxon>
        <taxon>Odocoileinae</taxon>
        <taxon>Rangifer</taxon>
    </lineage>
</organism>
<proteinExistence type="predicted"/>
<feature type="region of interest" description="Disordered" evidence="1">
    <location>
        <begin position="64"/>
        <end position="99"/>
    </location>
</feature>
<reference evidence="3" key="1">
    <citation type="submission" date="2023-04" db="EMBL/GenBank/DDBJ databases">
        <authorList>
            <consortium name="ELIXIR-Norway"/>
        </authorList>
    </citation>
    <scope>NUCLEOTIDE SEQUENCE [LARGE SCALE GENOMIC DNA]</scope>
</reference>
<evidence type="ECO:0000313" key="4">
    <source>
        <dbReference type="Proteomes" id="UP001176941"/>
    </source>
</evidence>
<keyword evidence="2" id="KW-0732">Signal</keyword>
<evidence type="ECO:0000256" key="1">
    <source>
        <dbReference type="SAM" id="MobiDB-lite"/>
    </source>
</evidence>
<evidence type="ECO:0000256" key="2">
    <source>
        <dbReference type="SAM" id="SignalP"/>
    </source>
</evidence>
<gene>
    <name evidence="3" type="ORF">MRATA1EN1_LOCUS21633</name>
</gene>
<feature type="compositionally biased region" description="Gly residues" evidence="1">
    <location>
        <begin position="71"/>
        <end position="80"/>
    </location>
</feature>
<protein>
    <recommendedName>
        <fullName evidence="5">Glycine-rich cell wall structural protein-like</fullName>
    </recommendedName>
</protein>
<evidence type="ECO:0000313" key="3">
    <source>
        <dbReference type="EMBL" id="CAI9172671.1"/>
    </source>
</evidence>
<feature type="chain" id="PRO_5047120909" description="Glycine-rich cell wall structural protein-like" evidence="2">
    <location>
        <begin position="23"/>
        <end position="441"/>
    </location>
</feature>
<feature type="region of interest" description="Disordered" evidence="1">
    <location>
        <begin position="391"/>
        <end position="429"/>
    </location>
</feature>
<dbReference type="Proteomes" id="UP001176941">
    <property type="component" value="Chromosome 33"/>
</dbReference>
<accession>A0ABN8ZI50</accession>
<dbReference type="EMBL" id="OX459969">
    <property type="protein sequence ID" value="CAI9172671.1"/>
    <property type="molecule type" value="Genomic_DNA"/>
</dbReference>
<keyword evidence="4" id="KW-1185">Reference proteome</keyword>
<sequence length="441" mass="42405">MSAWAFPAALLLLGLTSESLQGGYGPPSGLGAGIGGGVKPQKPGLSAGNGLGAGAFPGAGAQPGLAAPNGFGPGFGGGGKPQKPGPPAQNGYGAGTDGLGEAGVGVLELRGGPSPAPHFPPGFGGGVNTQKPGFGNGNGLGAQPGPAADNGYGAGRGALPREAAAARGPALTLCFSPGLVAGMKPQKPGFGNGNGLGVQPGPAAPVSYGPGTGVGAGGRWWDRGSERVMVPHLLPPPSSPGVAEAMKPQKPGLGGSVSPLKPGYMPLGNGPQLLPGLGVGLKPQKPGYGNSNGLGAQPGPCSGGVLAKPATPGIPSDKGGGWGLRSQPPFPGQDGKFPVPTPALQWGPKPQEAGYQLQNGYGPGAGLGFGGGLRPQKVGLGYSNSDGNGGLGAGVFPEARPQPGQAGGGFENQEGVVHPGHPAPVGSGPKLALLLQVRLGA</sequence>
<name>A0ABN8ZI50_RANTA</name>